<feature type="region of interest" description="Disordered" evidence="1">
    <location>
        <begin position="42"/>
        <end position="68"/>
    </location>
</feature>
<name>A0A8T0QPH5_PANVG</name>
<evidence type="ECO:0000313" key="2">
    <source>
        <dbReference type="EMBL" id="KAG2574514.1"/>
    </source>
</evidence>
<keyword evidence="3" id="KW-1185">Reference proteome</keyword>
<feature type="compositionally biased region" description="Polar residues" evidence="1">
    <location>
        <begin position="13"/>
        <end position="22"/>
    </location>
</feature>
<evidence type="ECO:0000256" key="1">
    <source>
        <dbReference type="SAM" id="MobiDB-lite"/>
    </source>
</evidence>
<proteinExistence type="predicted"/>
<organism evidence="2 3">
    <name type="scientific">Panicum virgatum</name>
    <name type="common">Blackwell switchgrass</name>
    <dbReference type="NCBI Taxonomy" id="38727"/>
    <lineage>
        <taxon>Eukaryota</taxon>
        <taxon>Viridiplantae</taxon>
        <taxon>Streptophyta</taxon>
        <taxon>Embryophyta</taxon>
        <taxon>Tracheophyta</taxon>
        <taxon>Spermatophyta</taxon>
        <taxon>Magnoliopsida</taxon>
        <taxon>Liliopsida</taxon>
        <taxon>Poales</taxon>
        <taxon>Poaceae</taxon>
        <taxon>PACMAD clade</taxon>
        <taxon>Panicoideae</taxon>
        <taxon>Panicodae</taxon>
        <taxon>Paniceae</taxon>
        <taxon>Panicinae</taxon>
        <taxon>Panicum</taxon>
        <taxon>Panicum sect. Hiantes</taxon>
    </lineage>
</organism>
<evidence type="ECO:0000313" key="3">
    <source>
        <dbReference type="Proteomes" id="UP000823388"/>
    </source>
</evidence>
<feature type="region of interest" description="Disordered" evidence="1">
    <location>
        <begin position="1"/>
        <end position="22"/>
    </location>
</feature>
<dbReference type="AlphaFoldDB" id="A0A8T0QPH5"/>
<feature type="region of interest" description="Disordered" evidence="1">
    <location>
        <begin position="180"/>
        <end position="202"/>
    </location>
</feature>
<sequence length="270" mass="30501">MPIPYAPHPTSLHPYSSSGWDSSWAHTPSYRRPYHVEYLAPSNSDFGKQPYNKDRFIPKNRPGAQNKNKVVKQVYVVKKDNRKGKDSDLNSYVAKPNKVLDTSASSAKTVEKSASNIVGTKSEPRNFNVPNVDKDVFVTDVLLSKTKSQPRSSLGLSNWHKKKLEKLSACELKKRNMTWVPKGSSQAQSKDGARAKSEMDASKKKKAKISTEMFAPNHQSYWSSHHPYFSVVPHIGMSCQGMFGYPSWHYFNPYMSSCYGGMQPNYYAYG</sequence>
<protein>
    <submittedName>
        <fullName evidence="2">Uncharacterized protein</fullName>
    </submittedName>
</protein>
<dbReference type="EMBL" id="CM029049">
    <property type="protein sequence ID" value="KAG2574514.1"/>
    <property type="molecule type" value="Genomic_DNA"/>
</dbReference>
<comment type="caution">
    <text evidence="2">The sequence shown here is derived from an EMBL/GenBank/DDBJ whole genome shotgun (WGS) entry which is preliminary data.</text>
</comment>
<reference evidence="2" key="1">
    <citation type="submission" date="2020-05" db="EMBL/GenBank/DDBJ databases">
        <title>WGS assembly of Panicum virgatum.</title>
        <authorList>
            <person name="Lovell J.T."/>
            <person name="Jenkins J."/>
            <person name="Shu S."/>
            <person name="Juenger T.E."/>
            <person name="Schmutz J."/>
        </authorList>
    </citation>
    <scope>NUCLEOTIDE SEQUENCE</scope>
    <source>
        <strain evidence="2">AP13</strain>
    </source>
</reference>
<gene>
    <name evidence="2" type="ORF">PVAP13_7KG352940</name>
</gene>
<feature type="compositionally biased region" description="Basic and acidic residues" evidence="1">
    <location>
        <begin position="191"/>
        <end position="202"/>
    </location>
</feature>
<dbReference type="Proteomes" id="UP000823388">
    <property type="component" value="Chromosome 7K"/>
</dbReference>
<accession>A0A8T0QPH5</accession>